<evidence type="ECO:0000313" key="2">
    <source>
        <dbReference type="Proteomes" id="UP001055879"/>
    </source>
</evidence>
<evidence type="ECO:0000313" key="1">
    <source>
        <dbReference type="EMBL" id="KAI3664817.1"/>
    </source>
</evidence>
<dbReference type="EMBL" id="CM042064">
    <property type="protein sequence ID" value="KAI3664817.1"/>
    <property type="molecule type" value="Genomic_DNA"/>
</dbReference>
<reference evidence="2" key="1">
    <citation type="journal article" date="2022" name="Mol. Ecol. Resour.">
        <title>The genomes of chicory, endive, great burdock and yacon provide insights into Asteraceae palaeo-polyploidization history and plant inulin production.</title>
        <authorList>
            <person name="Fan W."/>
            <person name="Wang S."/>
            <person name="Wang H."/>
            <person name="Wang A."/>
            <person name="Jiang F."/>
            <person name="Liu H."/>
            <person name="Zhao H."/>
            <person name="Xu D."/>
            <person name="Zhang Y."/>
        </authorList>
    </citation>
    <scope>NUCLEOTIDE SEQUENCE [LARGE SCALE GENOMIC DNA]</scope>
    <source>
        <strain evidence="2">cv. Niubang</strain>
    </source>
</reference>
<protein>
    <submittedName>
        <fullName evidence="1">Uncharacterized protein</fullName>
    </submittedName>
</protein>
<sequence length="393" mass="43522">MCSSNSKSNDVSTTPAGSCSSVSDINGRPVLQPATSNRNNHPVLLERRRSLKKTLSLPKPISMTPPPPLHTNPISPPKLKSPRQPALKRNDMTSSSDKLLLPLPTKLCTTARSMIPVKKSKKCTADHLHNSSVDSPGSIAAARREQVAVMQVQRKMRIAHYGRSKSAKYHDHSTTNLTSYFDPNSLPSPIVRQEKRCTFITPNSDPIYVAYHDQEWGVPAHDDKMLFELLVLTGAQVGSDWTSVLKKRQQFREAFSGFDAEIVSKYSEKKITSISSDYGIEVSLVRGVVDNSKSIIKINDAFGSFDKYIWGFVNHKPIATQYKSSQKMPVKTSKSEAISKDMVRRGFRQVGPTVVHSFMQAAGLTNDHLTTCPRHHQCIVLSNATSNPLVSVN</sequence>
<accession>A0ACB8XD15</accession>
<comment type="caution">
    <text evidence="1">The sequence shown here is derived from an EMBL/GenBank/DDBJ whole genome shotgun (WGS) entry which is preliminary data.</text>
</comment>
<name>A0ACB8XD15_ARCLA</name>
<reference evidence="1 2" key="2">
    <citation type="journal article" date="2022" name="Mol. Ecol. Resour.">
        <title>The genomes of chicory, endive, great burdock and yacon provide insights into Asteraceae paleo-polyploidization history and plant inulin production.</title>
        <authorList>
            <person name="Fan W."/>
            <person name="Wang S."/>
            <person name="Wang H."/>
            <person name="Wang A."/>
            <person name="Jiang F."/>
            <person name="Liu H."/>
            <person name="Zhao H."/>
            <person name="Xu D."/>
            <person name="Zhang Y."/>
        </authorList>
    </citation>
    <scope>NUCLEOTIDE SEQUENCE [LARGE SCALE GENOMIC DNA]</scope>
    <source>
        <strain evidence="2">cv. Niubang</strain>
    </source>
</reference>
<keyword evidence="2" id="KW-1185">Reference proteome</keyword>
<gene>
    <name evidence="1" type="ORF">L6452_43426</name>
</gene>
<proteinExistence type="predicted"/>
<dbReference type="Proteomes" id="UP001055879">
    <property type="component" value="Linkage Group LG18"/>
</dbReference>
<organism evidence="1 2">
    <name type="scientific">Arctium lappa</name>
    <name type="common">Greater burdock</name>
    <name type="synonym">Lappa major</name>
    <dbReference type="NCBI Taxonomy" id="4217"/>
    <lineage>
        <taxon>Eukaryota</taxon>
        <taxon>Viridiplantae</taxon>
        <taxon>Streptophyta</taxon>
        <taxon>Embryophyta</taxon>
        <taxon>Tracheophyta</taxon>
        <taxon>Spermatophyta</taxon>
        <taxon>Magnoliopsida</taxon>
        <taxon>eudicotyledons</taxon>
        <taxon>Gunneridae</taxon>
        <taxon>Pentapetalae</taxon>
        <taxon>asterids</taxon>
        <taxon>campanulids</taxon>
        <taxon>Asterales</taxon>
        <taxon>Asteraceae</taxon>
        <taxon>Carduoideae</taxon>
        <taxon>Cardueae</taxon>
        <taxon>Arctiinae</taxon>
        <taxon>Arctium</taxon>
    </lineage>
</organism>